<keyword evidence="3" id="KW-1185">Reference proteome</keyword>
<dbReference type="EMBL" id="JAGTXB010000011">
    <property type="protein sequence ID" value="MBS0029979.1"/>
    <property type="molecule type" value="Genomic_DNA"/>
</dbReference>
<evidence type="ECO:0000256" key="1">
    <source>
        <dbReference type="SAM" id="Phobius"/>
    </source>
</evidence>
<name>A0ABS5J429_9BACT</name>
<reference evidence="2 3" key="1">
    <citation type="submission" date="2021-04" db="EMBL/GenBank/DDBJ databases">
        <title>Chitinophaga sp. nov., isolated from the rhizosphere soil.</title>
        <authorList>
            <person name="He S."/>
        </authorList>
    </citation>
    <scope>NUCLEOTIDE SEQUENCE [LARGE SCALE GENOMIC DNA]</scope>
    <source>
        <strain evidence="2 3">2R12</strain>
    </source>
</reference>
<keyword evidence="1" id="KW-0472">Membrane</keyword>
<feature type="transmembrane region" description="Helical" evidence="1">
    <location>
        <begin position="56"/>
        <end position="78"/>
    </location>
</feature>
<accession>A0ABS5J429</accession>
<dbReference type="Proteomes" id="UP000676386">
    <property type="component" value="Unassembled WGS sequence"/>
</dbReference>
<evidence type="ECO:0000313" key="3">
    <source>
        <dbReference type="Proteomes" id="UP000676386"/>
    </source>
</evidence>
<keyword evidence="1" id="KW-0812">Transmembrane</keyword>
<protein>
    <recommendedName>
        <fullName evidence="4">YcxB-like protein</fullName>
    </recommendedName>
</protein>
<evidence type="ECO:0008006" key="4">
    <source>
        <dbReference type="Google" id="ProtNLM"/>
    </source>
</evidence>
<organism evidence="2 3">
    <name type="scientific">Chitinophaga hostae</name>
    <dbReference type="NCBI Taxonomy" id="2831022"/>
    <lineage>
        <taxon>Bacteria</taxon>
        <taxon>Pseudomonadati</taxon>
        <taxon>Bacteroidota</taxon>
        <taxon>Chitinophagia</taxon>
        <taxon>Chitinophagales</taxon>
        <taxon>Chitinophagaceae</taxon>
        <taxon>Chitinophaga</taxon>
    </lineage>
</organism>
<keyword evidence="1" id="KW-1133">Transmembrane helix</keyword>
<sequence length="213" mass="24866">MKHISRSLYPDEIRLLNKLKTKLLKKKAPGFQLYQFIPVLLTGMIFIYMINLIRVPIVTVVFGTIAIGCFLFVVMTPYESYRKKQQAKKRLSQVNHFLLTNEVEVTVIHARRIALACEYEDEGDLLLVEYEADAVLYLWDHDYRLKKRFPCLHFEIYKDDFASLTGRPVNALSERIVPAVIDAGAKWNYLKKHGGPVHMTTEQINFEELLERF</sequence>
<gene>
    <name evidence="2" type="ORF">KE626_21825</name>
</gene>
<evidence type="ECO:0000313" key="2">
    <source>
        <dbReference type="EMBL" id="MBS0029979.1"/>
    </source>
</evidence>
<comment type="caution">
    <text evidence="2">The sequence shown here is derived from an EMBL/GenBank/DDBJ whole genome shotgun (WGS) entry which is preliminary data.</text>
</comment>
<proteinExistence type="predicted"/>
<feature type="transmembrane region" description="Helical" evidence="1">
    <location>
        <begin position="31"/>
        <end position="50"/>
    </location>
</feature>
<dbReference type="RefSeq" id="WP_211975112.1">
    <property type="nucleotide sequence ID" value="NZ_CBFHAM010000017.1"/>
</dbReference>